<dbReference type="InterPro" id="IPR006439">
    <property type="entry name" value="HAD-SF_hydro_IA"/>
</dbReference>
<protein>
    <submittedName>
        <fullName evidence="1">HAD family phosphatase</fullName>
    </submittedName>
</protein>
<dbReference type="Pfam" id="PF13419">
    <property type="entry name" value="HAD_2"/>
    <property type="match status" value="1"/>
</dbReference>
<reference evidence="1 2" key="1">
    <citation type="submission" date="2020-09" db="EMBL/GenBank/DDBJ databases">
        <title>Genome sequencing and assembly of Pontibacter sp.</title>
        <authorList>
            <person name="Chhetri G."/>
        </authorList>
    </citation>
    <scope>NUCLEOTIDE SEQUENCE [LARGE SCALE GENOMIC DNA]</scope>
    <source>
        <strain evidence="1 2">JH31</strain>
    </source>
</reference>
<dbReference type="Proteomes" id="UP000625551">
    <property type="component" value="Unassembled WGS sequence"/>
</dbReference>
<accession>A0ABR7XKL6</accession>
<dbReference type="SUPFAM" id="SSF56784">
    <property type="entry name" value="HAD-like"/>
    <property type="match status" value="1"/>
</dbReference>
<dbReference type="CDD" id="cd02603">
    <property type="entry name" value="HAD_sEH-N_like"/>
    <property type="match status" value="1"/>
</dbReference>
<dbReference type="PANTHER" id="PTHR43611">
    <property type="entry name" value="ALPHA-D-GLUCOSE 1-PHOSPHATE PHOSPHATASE"/>
    <property type="match status" value="1"/>
</dbReference>
<name>A0ABR7XKL6_9BACT</name>
<organism evidence="1 2">
    <name type="scientific">Pontibacter aquaedesilientis</name>
    <dbReference type="NCBI Taxonomy" id="2766980"/>
    <lineage>
        <taxon>Bacteria</taxon>
        <taxon>Pseudomonadati</taxon>
        <taxon>Bacteroidota</taxon>
        <taxon>Cytophagia</taxon>
        <taxon>Cytophagales</taxon>
        <taxon>Hymenobacteraceae</taxon>
        <taxon>Pontibacter</taxon>
    </lineage>
</organism>
<dbReference type="RefSeq" id="WP_191184974.1">
    <property type="nucleotide sequence ID" value="NZ_JACXAJ010000011.1"/>
</dbReference>
<dbReference type="InterPro" id="IPR036412">
    <property type="entry name" value="HAD-like_sf"/>
</dbReference>
<dbReference type="EMBL" id="JACXAJ010000011">
    <property type="protein sequence ID" value="MBD1398842.1"/>
    <property type="molecule type" value="Genomic_DNA"/>
</dbReference>
<dbReference type="Gene3D" id="1.10.150.240">
    <property type="entry name" value="Putative phosphatase, domain 2"/>
    <property type="match status" value="1"/>
</dbReference>
<dbReference type="SFLD" id="SFLDS00003">
    <property type="entry name" value="Haloacid_Dehalogenase"/>
    <property type="match status" value="1"/>
</dbReference>
<dbReference type="InterPro" id="IPR023214">
    <property type="entry name" value="HAD_sf"/>
</dbReference>
<dbReference type="InterPro" id="IPR023198">
    <property type="entry name" value="PGP-like_dom2"/>
</dbReference>
<dbReference type="InterPro" id="IPR041492">
    <property type="entry name" value="HAD_2"/>
</dbReference>
<dbReference type="SFLD" id="SFLDG01129">
    <property type="entry name" value="C1.5:_HAD__Beta-PGM__Phosphata"/>
    <property type="match status" value="1"/>
</dbReference>
<keyword evidence="2" id="KW-1185">Reference proteome</keyword>
<dbReference type="Gene3D" id="3.40.50.1000">
    <property type="entry name" value="HAD superfamily/HAD-like"/>
    <property type="match status" value="1"/>
</dbReference>
<dbReference type="NCBIfam" id="TIGR01509">
    <property type="entry name" value="HAD-SF-IA-v3"/>
    <property type="match status" value="1"/>
</dbReference>
<evidence type="ECO:0000313" key="1">
    <source>
        <dbReference type="EMBL" id="MBD1398842.1"/>
    </source>
</evidence>
<dbReference type="PANTHER" id="PTHR43611:SF3">
    <property type="entry name" value="FLAVIN MONONUCLEOTIDE HYDROLASE 1, CHLOROPLATIC"/>
    <property type="match status" value="1"/>
</dbReference>
<sequence>MELTNVKNIIFDLGGVIINIDYQKSIHELEQYCPKGRSIEYSQKAQSQLFDLFETGNASPEDFRRELRATYHLDATDDQIDNAWNAMLLDIPAERIELLRELGKKYRIFLLSNTNAIHLKRFNEMVEHSFTIPSLDSLFERTYYSHLIGQRKPDAIVFEQILEQNGLKREETLFIDDSIQHIESADKLGLRTLFLKPPLTINQVFGDEVA</sequence>
<proteinExistence type="predicted"/>
<evidence type="ECO:0000313" key="2">
    <source>
        <dbReference type="Proteomes" id="UP000625551"/>
    </source>
</evidence>
<gene>
    <name evidence="1" type="ORF">H9Q13_16850</name>
</gene>
<comment type="caution">
    <text evidence="1">The sequence shown here is derived from an EMBL/GenBank/DDBJ whole genome shotgun (WGS) entry which is preliminary data.</text>
</comment>